<dbReference type="EMBL" id="PNIE01000079">
    <property type="protein sequence ID" value="PMP61583.1"/>
    <property type="molecule type" value="Genomic_DNA"/>
</dbReference>
<dbReference type="PANTHER" id="PTHR30636:SF3">
    <property type="entry name" value="UPF0701 PROTEIN YICC"/>
    <property type="match status" value="1"/>
</dbReference>
<comment type="caution">
    <text evidence="9">The sequence shown here is derived from an EMBL/GenBank/DDBJ whole genome shotgun (WGS) entry which is preliminary data.</text>
</comment>
<name>A0A2N7PIK3_9BACT</name>
<comment type="cofactor">
    <cofactor evidence="1">
        <name>a divalent metal cation</name>
        <dbReference type="ChEBI" id="CHEBI:60240"/>
    </cofactor>
</comment>
<keyword evidence="4" id="KW-0378">Hydrolase</keyword>
<evidence type="ECO:0000256" key="6">
    <source>
        <dbReference type="SAM" id="Coils"/>
    </source>
</evidence>
<protein>
    <submittedName>
        <fullName evidence="9">YicC family protein</fullName>
    </submittedName>
</protein>
<dbReference type="Pfam" id="PF08340">
    <property type="entry name" value="YicC-like_C"/>
    <property type="match status" value="1"/>
</dbReference>
<accession>A0A2N7PIK3</accession>
<evidence type="ECO:0000259" key="8">
    <source>
        <dbReference type="Pfam" id="PF08340"/>
    </source>
</evidence>
<dbReference type="InterPro" id="IPR013527">
    <property type="entry name" value="YicC-like_N"/>
</dbReference>
<dbReference type="GO" id="GO:0004521">
    <property type="term" value="F:RNA endonuclease activity"/>
    <property type="evidence" value="ECO:0007669"/>
    <property type="project" value="InterPro"/>
</dbReference>
<gene>
    <name evidence="9" type="ORF">C0197_05450</name>
</gene>
<evidence type="ECO:0000256" key="2">
    <source>
        <dbReference type="ARBA" id="ARBA00022722"/>
    </source>
</evidence>
<sequence length="292" mass="34124">MESMTGFGRGIFQNENFQIIAQAKSVNHRFLEISLKLPKRYSSLEDRIRRRVAELFQRGKIEVSVKILGLAREKREILFDLELAKKLKENLLTLKETLSLPGEMTLSDILIFREITLFEEKEEDLDLLWREIEPALEASLKELKEVRLREGALLKEKIRDFLLELKGLTQKIEELKEKVKRDNISKMKVRVETLLRDFGGNLDESRLYQEIAFLLDRMDITEEIDRLKVHLENALKVIEEPSCGKKLDFLCQEMHREITTLSNKAQSAEISLLAVSFKEVVEKIREQVQNVV</sequence>
<evidence type="ECO:0000256" key="1">
    <source>
        <dbReference type="ARBA" id="ARBA00001968"/>
    </source>
</evidence>
<keyword evidence="2" id="KW-0540">Nuclease</keyword>
<dbReference type="Pfam" id="PF03755">
    <property type="entry name" value="YicC-like_N"/>
    <property type="match status" value="1"/>
</dbReference>
<dbReference type="AlphaFoldDB" id="A0A2N7PIK3"/>
<evidence type="ECO:0000256" key="3">
    <source>
        <dbReference type="ARBA" id="ARBA00022759"/>
    </source>
</evidence>
<evidence type="ECO:0000313" key="9">
    <source>
        <dbReference type="EMBL" id="PMP61583.1"/>
    </source>
</evidence>
<comment type="similarity">
    <text evidence="5">Belongs to the YicC/YloC family.</text>
</comment>
<evidence type="ECO:0000256" key="5">
    <source>
        <dbReference type="ARBA" id="ARBA00035648"/>
    </source>
</evidence>
<evidence type="ECO:0000259" key="7">
    <source>
        <dbReference type="Pfam" id="PF03755"/>
    </source>
</evidence>
<dbReference type="Proteomes" id="UP000235731">
    <property type="component" value="Unassembled WGS sequence"/>
</dbReference>
<dbReference type="InterPro" id="IPR013551">
    <property type="entry name" value="YicC-like_C"/>
</dbReference>
<evidence type="ECO:0000256" key="4">
    <source>
        <dbReference type="ARBA" id="ARBA00022801"/>
    </source>
</evidence>
<feature type="domain" description="Endoribonuclease YicC-like C-terminal" evidence="8">
    <location>
        <begin position="172"/>
        <end position="291"/>
    </location>
</feature>
<reference evidence="9 10" key="1">
    <citation type="submission" date="2018-01" db="EMBL/GenBank/DDBJ databases">
        <title>Metagenomic assembled genomes from two thermal pools in the Uzon Caldera, Kamchatka, Russia.</title>
        <authorList>
            <person name="Wilkins L."/>
            <person name="Ettinger C."/>
        </authorList>
    </citation>
    <scope>NUCLEOTIDE SEQUENCE [LARGE SCALE GENOMIC DNA]</scope>
    <source>
        <strain evidence="9">ZAV-15</strain>
    </source>
</reference>
<dbReference type="GO" id="GO:0016787">
    <property type="term" value="F:hydrolase activity"/>
    <property type="evidence" value="ECO:0007669"/>
    <property type="project" value="UniProtKB-KW"/>
</dbReference>
<dbReference type="NCBIfam" id="TIGR00255">
    <property type="entry name" value="YicC/YloC family endoribonuclease"/>
    <property type="match status" value="1"/>
</dbReference>
<dbReference type="InterPro" id="IPR005229">
    <property type="entry name" value="YicC/YloC-like"/>
</dbReference>
<organism evidence="9 10">
    <name type="scientific">Caldimicrobium thiodismutans</name>
    <dbReference type="NCBI Taxonomy" id="1653476"/>
    <lineage>
        <taxon>Bacteria</taxon>
        <taxon>Pseudomonadati</taxon>
        <taxon>Thermodesulfobacteriota</taxon>
        <taxon>Thermodesulfobacteria</taxon>
        <taxon>Thermodesulfobacteriales</taxon>
        <taxon>Thermodesulfobacteriaceae</taxon>
        <taxon>Caldimicrobium</taxon>
    </lineage>
</organism>
<feature type="coiled-coil region" evidence="6">
    <location>
        <begin position="158"/>
        <end position="185"/>
    </location>
</feature>
<evidence type="ECO:0000313" key="10">
    <source>
        <dbReference type="Proteomes" id="UP000235731"/>
    </source>
</evidence>
<proteinExistence type="inferred from homology"/>
<keyword evidence="6" id="KW-0175">Coiled coil</keyword>
<keyword evidence="3" id="KW-0255">Endonuclease</keyword>
<dbReference type="PANTHER" id="PTHR30636">
    <property type="entry name" value="UPF0701 PROTEIN YICC"/>
    <property type="match status" value="1"/>
</dbReference>
<feature type="domain" description="Endoribonuclease YicC-like N-terminal" evidence="7">
    <location>
        <begin position="1"/>
        <end position="155"/>
    </location>
</feature>